<protein>
    <submittedName>
        <fullName evidence="3">Transposase</fullName>
    </submittedName>
</protein>
<organism evidence="2 3">
    <name type="scientific">Toxocara canis</name>
    <name type="common">Canine roundworm</name>
    <dbReference type="NCBI Taxonomy" id="6265"/>
    <lineage>
        <taxon>Eukaryota</taxon>
        <taxon>Metazoa</taxon>
        <taxon>Ecdysozoa</taxon>
        <taxon>Nematoda</taxon>
        <taxon>Chromadorea</taxon>
        <taxon>Rhabditida</taxon>
        <taxon>Spirurina</taxon>
        <taxon>Ascaridomorpha</taxon>
        <taxon>Ascaridoidea</taxon>
        <taxon>Toxocaridae</taxon>
        <taxon>Toxocara</taxon>
    </lineage>
</organism>
<dbReference type="EMBL" id="UYWY01020033">
    <property type="protein sequence ID" value="VDM40253.1"/>
    <property type="molecule type" value="Genomic_DNA"/>
</dbReference>
<name>A0A183UKB2_TOXCA</name>
<reference evidence="1 2" key="2">
    <citation type="submission" date="2018-11" db="EMBL/GenBank/DDBJ databases">
        <authorList>
            <consortium name="Pathogen Informatics"/>
        </authorList>
    </citation>
    <scope>NUCLEOTIDE SEQUENCE [LARGE SCALE GENOMIC DNA]</scope>
</reference>
<reference evidence="3" key="1">
    <citation type="submission" date="2016-06" db="UniProtKB">
        <authorList>
            <consortium name="WormBaseParasite"/>
        </authorList>
    </citation>
    <scope>IDENTIFICATION</scope>
</reference>
<accession>A0A183UKB2</accession>
<dbReference type="WBParaSite" id="TCNE_0000893201-mRNA-1">
    <property type="protein sequence ID" value="TCNE_0000893201-mRNA-1"/>
    <property type="gene ID" value="TCNE_0000893201"/>
</dbReference>
<keyword evidence="2" id="KW-1185">Reference proteome</keyword>
<gene>
    <name evidence="1" type="ORF">TCNE_LOCUS8932</name>
</gene>
<evidence type="ECO:0000313" key="2">
    <source>
        <dbReference type="Proteomes" id="UP000050794"/>
    </source>
</evidence>
<dbReference type="AlphaFoldDB" id="A0A183UKB2"/>
<evidence type="ECO:0000313" key="1">
    <source>
        <dbReference type="EMBL" id="VDM40253.1"/>
    </source>
</evidence>
<sequence>MCARNWSSHYPIWNLESAFNAITVAVRYFRSRVHGTTQSSYQAKLLVSIIIYATPVNLTNLPGFCECH</sequence>
<dbReference type="Proteomes" id="UP000050794">
    <property type="component" value="Unassembled WGS sequence"/>
</dbReference>
<proteinExistence type="predicted"/>
<evidence type="ECO:0000313" key="3">
    <source>
        <dbReference type="WBParaSite" id="TCNE_0000893201-mRNA-1"/>
    </source>
</evidence>